<dbReference type="PANTHER" id="PTHR47074">
    <property type="entry name" value="BNAC02G40300D PROTEIN"/>
    <property type="match status" value="1"/>
</dbReference>
<dbReference type="SUPFAM" id="SSF53098">
    <property type="entry name" value="Ribonuclease H-like"/>
    <property type="match status" value="1"/>
</dbReference>
<comment type="caution">
    <text evidence="2">The sequence shown here is derived from an EMBL/GenBank/DDBJ whole genome shotgun (WGS) entry which is preliminary data.</text>
</comment>
<dbReference type="PANTHER" id="PTHR47074:SF48">
    <property type="entry name" value="POLYNUCLEOTIDYL TRANSFERASE, RIBONUCLEASE H-LIKE SUPERFAMILY PROTEIN"/>
    <property type="match status" value="1"/>
</dbReference>
<name>A0AAW2D410_9ROSI</name>
<evidence type="ECO:0000313" key="2">
    <source>
        <dbReference type="EMBL" id="KAL0005317.1"/>
    </source>
</evidence>
<dbReference type="InterPro" id="IPR044730">
    <property type="entry name" value="RNase_H-like_dom_plant"/>
</dbReference>
<dbReference type="GO" id="GO:0003676">
    <property type="term" value="F:nucleic acid binding"/>
    <property type="evidence" value="ECO:0007669"/>
    <property type="project" value="InterPro"/>
</dbReference>
<gene>
    <name evidence="2" type="ORF">SO802_012878</name>
</gene>
<evidence type="ECO:0000313" key="3">
    <source>
        <dbReference type="Proteomes" id="UP001459277"/>
    </source>
</evidence>
<dbReference type="InterPro" id="IPR036397">
    <property type="entry name" value="RNaseH_sf"/>
</dbReference>
<organism evidence="2 3">
    <name type="scientific">Lithocarpus litseifolius</name>
    <dbReference type="NCBI Taxonomy" id="425828"/>
    <lineage>
        <taxon>Eukaryota</taxon>
        <taxon>Viridiplantae</taxon>
        <taxon>Streptophyta</taxon>
        <taxon>Embryophyta</taxon>
        <taxon>Tracheophyta</taxon>
        <taxon>Spermatophyta</taxon>
        <taxon>Magnoliopsida</taxon>
        <taxon>eudicotyledons</taxon>
        <taxon>Gunneridae</taxon>
        <taxon>Pentapetalae</taxon>
        <taxon>rosids</taxon>
        <taxon>fabids</taxon>
        <taxon>Fagales</taxon>
        <taxon>Fagaceae</taxon>
        <taxon>Lithocarpus</taxon>
    </lineage>
</organism>
<dbReference type="InterPro" id="IPR052929">
    <property type="entry name" value="RNase_H-like_EbsB-rel"/>
</dbReference>
<proteinExistence type="predicted"/>
<dbReference type="CDD" id="cd06222">
    <property type="entry name" value="RNase_H_like"/>
    <property type="match status" value="1"/>
</dbReference>
<dbReference type="GO" id="GO:0004523">
    <property type="term" value="F:RNA-DNA hybrid ribonuclease activity"/>
    <property type="evidence" value="ECO:0007669"/>
    <property type="project" value="InterPro"/>
</dbReference>
<dbReference type="InterPro" id="IPR012337">
    <property type="entry name" value="RNaseH-like_sf"/>
</dbReference>
<dbReference type="Pfam" id="PF13456">
    <property type="entry name" value="RVT_3"/>
    <property type="match status" value="1"/>
</dbReference>
<sequence>MVNLARRQVVNSDLCSNCNSVPEDVVHAVWSCKAVEGVWQTLSWTNPLVHAQPGNFSNLFASFLQVTEDYRAEIFILAAWFLWNRWNAVRLNRPTHPLDQTLSVAGGLLQEYINAQPNLPTPDQLPITHQWRPPDQPRFKANFDGAVFSNINAAGIGVVIRNSNAEVIGALSRRIPLPQMVEEVEALACHEAAKLVKEISVSEVVFEGDSAIIVQALKHGQANQSVYGHILDDVMQQTSHLQVCDFSHVSRTCNKVANFLAKKARIGSVSQVWLEDFPRDLISLAFADSV</sequence>
<dbReference type="InterPro" id="IPR002156">
    <property type="entry name" value="RNaseH_domain"/>
</dbReference>
<accession>A0AAW2D410</accession>
<dbReference type="AlphaFoldDB" id="A0AAW2D410"/>
<feature type="domain" description="RNase H type-1" evidence="1">
    <location>
        <begin position="142"/>
        <end position="264"/>
    </location>
</feature>
<evidence type="ECO:0000259" key="1">
    <source>
        <dbReference type="Pfam" id="PF13456"/>
    </source>
</evidence>
<keyword evidence="3" id="KW-1185">Reference proteome</keyword>
<dbReference type="Gene3D" id="3.30.420.10">
    <property type="entry name" value="Ribonuclease H-like superfamily/Ribonuclease H"/>
    <property type="match status" value="1"/>
</dbReference>
<dbReference type="EMBL" id="JAZDWU010000004">
    <property type="protein sequence ID" value="KAL0005317.1"/>
    <property type="molecule type" value="Genomic_DNA"/>
</dbReference>
<dbReference type="Proteomes" id="UP001459277">
    <property type="component" value="Unassembled WGS sequence"/>
</dbReference>
<protein>
    <recommendedName>
        <fullName evidence="1">RNase H type-1 domain-containing protein</fullName>
    </recommendedName>
</protein>
<reference evidence="2 3" key="1">
    <citation type="submission" date="2024-01" db="EMBL/GenBank/DDBJ databases">
        <title>A telomere-to-telomere, gap-free genome of sweet tea (Lithocarpus litseifolius).</title>
        <authorList>
            <person name="Zhou J."/>
        </authorList>
    </citation>
    <scope>NUCLEOTIDE SEQUENCE [LARGE SCALE GENOMIC DNA]</scope>
    <source>
        <strain evidence="2">Zhou-2022a</strain>
        <tissue evidence="2">Leaf</tissue>
    </source>
</reference>